<evidence type="ECO:0000313" key="2">
    <source>
        <dbReference type="Proteomes" id="UP000695022"/>
    </source>
</evidence>
<gene>
    <name evidence="3 4" type="primary">LOC106811217</name>
</gene>
<accession>A0ABM1EDI7</accession>
<proteinExistence type="predicted"/>
<evidence type="ECO:0000256" key="1">
    <source>
        <dbReference type="SAM" id="SignalP"/>
    </source>
</evidence>
<protein>
    <submittedName>
        <fullName evidence="3 4">Uncharacterized protein LOC106811217</fullName>
    </submittedName>
</protein>
<name>A0ABM1EDI7_PRICU</name>
<feature type="chain" id="PRO_5045022212" evidence="1">
    <location>
        <begin position="29"/>
        <end position="144"/>
    </location>
</feature>
<feature type="signal peptide" evidence="1">
    <location>
        <begin position="1"/>
        <end position="28"/>
    </location>
</feature>
<dbReference type="RefSeq" id="XP_014670259.1">
    <property type="nucleotide sequence ID" value="XM_014814773.1"/>
</dbReference>
<sequence length="144" mass="15997">MAERYKTTVCYLVTLTLCFCSRSYNVLADVRDNVEHNQIIKDSEGVRRIAAVQYGLTHALMTGYRNAAAKPQDTLLMAAAARKATPGGPRYRLSKSSTSTDDQSTVRRDVIDLLEQLKILKLVIRASVRAMEPANATGEWIHSP</sequence>
<keyword evidence="1" id="KW-0732">Signal</keyword>
<evidence type="ECO:0000313" key="3">
    <source>
        <dbReference type="RefSeq" id="XP_014670258.1"/>
    </source>
</evidence>
<keyword evidence="2" id="KW-1185">Reference proteome</keyword>
<organism evidence="2 3">
    <name type="scientific">Priapulus caudatus</name>
    <name type="common">Priapulid worm</name>
    <dbReference type="NCBI Taxonomy" id="37621"/>
    <lineage>
        <taxon>Eukaryota</taxon>
        <taxon>Metazoa</taxon>
        <taxon>Ecdysozoa</taxon>
        <taxon>Scalidophora</taxon>
        <taxon>Priapulida</taxon>
        <taxon>Priapulimorpha</taxon>
        <taxon>Priapulimorphida</taxon>
        <taxon>Priapulidae</taxon>
        <taxon>Priapulus</taxon>
    </lineage>
</organism>
<evidence type="ECO:0000313" key="4">
    <source>
        <dbReference type="RefSeq" id="XP_014670259.1"/>
    </source>
</evidence>
<dbReference type="RefSeq" id="XP_014670258.1">
    <property type="nucleotide sequence ID" value="XM_014814772.1"/>
</dbReference>
<reference evidence="3 4" key="1">
    <citation type="submission" date="2025-05" db="UniProtKB">
        <authorList>
            <consortium name="RefSeq"/>
        </authorList>
    </citation>
    <scope>IDENTIFICATION</scope>
</reference>
<dbReference type="Proteomes" id="UP000695022">
    <property type="component" value="Unplaced"/>
</dbReference>
<dbReference type="GeneID" id="106811217"/>